<keyword evidence="2" id="KW-1185">Reference proteome</keyword>
<name>A0ACC6CEU4_9BURK</name>
<gene>
    <name evidence="1" type="ORF">NYO99_17615</name>
</gene>
<dbReference type="EMBL" id="JAPPUY010000004">
    <property type="protein sequence ID" value="MCY4746799.1"/>
    <property type="molecule type" value="Genomic_DNA"/>
</dbReference>
<dbReference type="Proteomes" id="UP001076464">
    <property type="component" value="Unassembled WGS sequence"/>
</dbReference>
<sequence>MENSLSHAGQNRNAEGKNGISLPTMLAIYAKRWKLLIAGSIAAGIVGYAGSYLIPPTFTSRTLFLPPQQSQTGAASALANLGALSGLSAAGLGAKNTGDQYVSLLQSANIQDQLIDQFKLMSEYDTEFRMVARKELSQNVRITLGKKDGLISIEADASSPKLAADLANAHIAELRRLTSQLALTEAQQRRVFFETELKRTRDRLAEAQLALQESGFNPGALKAEPKAAAESYARLRAEVTAAEIRLHSARRMLADNAPEVQQQAAILGALRAQLSKLEASAHGEPTDGGYVKRYRDFKYQETLFELFSRQYESARLDESREGGLIQVVDTATPPERKSKPRRAVFAVGAMAIGFAGLTFWILSGVLRDRRTS</sequence>
<proteinExistence type="predicted"/>
<evidence type="ECO:0000313" key="2">
    <source>
        <dbReference type="Proteomes" id="UP001076464"/>
    </source>
</evidence>
<accession>A0ACC6CEU4</accession>
<protein>
    <submittedName>
        <fullName evidence="1">Wzz/FepE/Etk N-terminal domain-containing protein</fullName>
    </submittedName>
</protein>
<comment type="caution">
    <text evidence="1">The sequence shown here is derived from an EMBL/GenBank/DDBJ whole genome shotgun (WGS) entry which is preliminary data.</text>
</comment>
<evidence type="ECO:0000313" key="1">
    <source>
        <dbReference type="EMBL" id="MCY4746799.1"/>
    </source>
</evidence>
<reference evidence="1" key="1">
    <citation type="submission" date="2022-08" db="EMBL/GenBank/DDBJ databases">
        <title>Genome sequencing of Pelomonas sp. UHG3.</title>
        <authorList>
            <person name="So Y."/>
        </authorList>
    </citation>
    <scope>NUCLEOTIDE SEQUENCE</scope>
    <source>
        <strain evidence="1">UHG3</strain>
    </source>
</reference>
<organism evidence="1 2">
    <name type="scientific">Roseateles hydrophilus</name>
    <dbReference type="NCBI Taxonomy" id="2975054"/>
    <lineage>
        <taxon>Bacteria</taxon>
        <taxon>Pseudomonadati</taxon>
        <taxon>Pseudomonadota</taxon>
        <taxon>Betaproteobacteria</taxon>
        <taxon>Burkholderiales</taxon>
        <taxon>Sphaerotilaceae</taxon>
        <taxon>Roseateles</taxon>
    </lineage>
</organism>